<dbReference type="InterPro" id="IPR011701">
    <property type="entry name" value="MFS"/>
</dbReference>
<proteinExistence type="predicted"/>
<protein>
    <recommendedName>
        <fullName evidence="7">Major facilitator superfamily (MFS) profile domain-containing protein</fullName>
    </recommendedName>
</protein>
<sequence>MPSRSRYARRPLFTPTRRLVLANFLLVVCFTATYFVGLIGCATYQLGAGAAEVSALVILLNVALVVGGALAGVVTDRVGPRLTLATSLAGFALLGIFALLMPLSYPMLAIVSTLEGLADGFCGTTVSAYPRFLTARPRELKRMNSLCGTAVSVAVIVGPLIGGFVTTLSTNQACFVTIPVASLLAAALVWATPEAPGTVGEQRADRAAGEKTAAHGGFWHQLAEGFRVTFSHRTLCMLFLLYFLGFFAYGAFDSLESLFYRDVLRVSGDWMGWLSACAGVGATAGSLLVLRFPTRQLTLGTLSVLLLVTGVGSMIYVGTANVAIAVVGQLVTGLGFGAMRPVKDTILQRSCDVSYVGRVTSVMNAGTNSAGTLPLLVAPLVANVLGVQGTLFVASAVVAVLALAFLLLTRRDGEKDAQAVPGAGQAPGENR</sequence>
<comment type="caution">
    <text evidence="8">The sequence shown here is derived from an EMBL/GenBank/DDBJ whole genome shotgun (WGS) entry which is preliminary data.</text>
</comment>
<keyword evidence="4 6" id="KW-1133">Transmembrane helix</keyword>
<feature type="transmembrane region" description="Helical" evidence="6">
    <location>
        <begin position="82"/>
        <end position="101"/>
    </location>
</feature>
<reference evidence="8 9" key="1">
    <citation type="submission" date="2015-12" db="EMBL/GenBank/DDBJ databases">
        <title>Draft Genome Sequence of Olsenella scatoligenes SK9K4T; a Producer of 3-Methylindole- (skatole) and 4-Methylphenol- (p-cresol) Isolated from Pig Feces.</title>
        <authorList>
            <person name="Li X."/>
            <person name="Borg B."/>
            <person name="Canibe N."/>
        </authorList>
    </citation>
    <scope>NUCLEOTIDE SEQUENCE [LARGE SCALE GENOMIC DNA]</scope>
    <source>
        <strain evidence="8 9">SK9K4</strain>
    </source>
</reference>
<evidence type="ECO:0000259" key="7">
    <source>
        <dbReference type="PROSITE" id="PS50850"/>
    </source>
</evidence>
<keyword evidence="3 6" id="KW-0812">Transmembrane</keyword>
<feature type="transmembrane region" description="Helical" evidence="6">
    <location>
        <begin position="150"/>
        <end position="169"/>
    </location>
</feature>
<evidence type="ECO:0000256" key="3">
    <source>
        <dbReference type="ARBA" id="ARBA00022692"/>
    </source>
</evidence>
<evidence type="ECO:0000313" key="8">
    <source>
        <dbReference type="EMBL" id="KUH59487.1"/>
    </source>
</evidence>
<dbReference type="Proteomes" id="UP000054078">
    <property type="component" value="Unassembled WGS sequence"/>
</dbReference>
<evidence type="ECO:0000256" key="1">
    <source>
        <dbReference type="ARBA" id="ARBA00004651"/>
    </source>
</evidence>
<feature type="transmembrane region" description="Helical" evidence="6">
    <location>
        <begin position="21"/>
        <end position="47"/>
    </location>
</feature>
<accession>A0A124EH46</accession>
<evidence type="ECO:0000256" key="2">
    <source>
        <dbReference type="ARBA" id="ARBA00022475"/>
    </source>
</evidence>
<dbReference type="GO" id="GO:0005886">
    <property type="term" value="C:plasma membrane"/>
    <property type="evidence" value="ECO:0007669"/>
    <property type="project" value="UniProtKB-SubCell"/>
</dbReference>
<dbReference type="PANTHER" id="PTHR23513">
    <property type="entry name" value="INTEGRAL MEMBRANE EFFLUX PROTEIN-RELATED"/>
    <property type="match status" value="1"/>
</dbReference>
<keyword evidence="5 6" id="KW-0472">Membrane</keyword>
<dbReference type="Gene3D" id="1.20.1250.20">
    <property type="entry name" value="MFS general substrate transporter like domains"/>
    <property type="match status" value="1"/>
</dbReference>
<dbReference type="InterPro" id="IPR036259">
    <property type="entry name" value="MFS_trans_sf"/>
</dbReference>
<feature type="domain" description="Major facilitator superfamily (MFS) profile" evidence="7">
    <location>
        <begin position="15"/>
        <end position="414"/>
    </location>
</feature>
<keyword evidence="2" id="KW-1003">Cell membrane</keyword>
<dbReference type="RefSeq" id="WP_059053836.1">
    <property type="nucleotide sequence ID" value="NZ_LOJF01000001.1"/>
</dbReference>
<gene>
    <name evidence="8" type="ORF">AUL39_04045</name>
</gene>
<feature type="transmembrane region" description="Helical" evidence="6">
    <location>
        <begin position="272"/>
        <end position="290"/>
    </location>
</feature>
<feature type="transmembrane region" description="Helical" evidence="6">
    <location>
        <begin position="387"/>
        <end position="408"/>
    </location>
</feature>
<dbReference type="EMBL" id="LOJF01000001">
    <property type="protein sequence ID" value="KUH59487.1"/>
    <property type="molecule type" value="Genomic_DNA"/>
</dbReference>
<dbReference type="GO" id="GO:0022857">
    <property type="term" value="F:transmembrane transporter activity"/>
    <property type="evidence" value="ECO:0007669"/>
    <property type="project" value="InterPro"/>
</dbReference>
<evidence type="ECO:0000256" key="4">
    <source>
        <dbReference type="ARBA" id="ARBA00022989"/>
    </source>
</evidence>
<feature type="transmembrane region" description="Helical" evidence="6">
    <location>
        <begin position="235"/>
        <end position="252"/>
    </location>
</feature>
<comment type="subcellular location">
    <subcellularLocation>
        <location evidence="1">Cell membrane</location>
        <topology evidence="1">Multi-pass membrane protein</topology>
    </subcellularLocation>
</comment>
<feature type="transmembrane region" description="Helical" evidence="6">
    <location>
        <begin position="297"/>
        <end position="316"/>
    </location>
</feature>
<dbReference type="OrthoDB" id="3183861at2"/>
<dbReference type="PROSITE" id="PS50850">
    <property type="entry name" value="MFS"/>
    <property type="match status" value="1"/>
</dbReference>
<evidence type="ECO:0000256" key="6">
    <source>
        <dbReference type="SAM" id="Phobius"/>
    </source>
</evidence>
<dbReference type="InterPro" id="IPR020846">
    <property type="entry name" value="MFS_dom"/>
</dbReference>
<dbReference type="SUPFAM" id="SSF103473">
    <property type="entry name" value="MFS general substrate transporter"/>
    <property type="match status" value="1"/>
</dbReference>
<keyword evidence="9" id="KW-1185">Reference proteome</keyword>
<dbReference type="AlphaFoldDB" id="A0A124EH46"/>
<dbReference type="PANTHER" id="PTHR23513:SF6">
    <property type="entry name" value="MAJOR FACILITATOR SUPERFAMILY ASSOCIATED DOMAIN-CONTAINING PROTEIN"/>
    <property type="match status" value="1"/>
</dbReference>
<organism evidence="8 9">
    <name type="scientific">Tractidigestivibacter scatoligenes</name>
    <name type="common">Olsenella scatoligenes</name>
    <dbReference type="NCBI Taxonomy" id="1299998"/>
    <lineage>
        <taxon>Bacteria</taxon>
        <taxon>Bacillati</taxon>
        <taxon>Actinomycetota</taxon>
        <taxon>Coriobacteriia</taxon>
        <taxon>Coriobacteriales</taxon>
        <taxon>Atopobiaceae</taxon>
        <taxon>Tractidigestivibacter</taxon>
    </lineage>
</organism>
<evidence type="ECO:0000313" key="9">
    <source>
        <dbReference type="Proteomes" id="UP000054078"/>
    </source>
</evidence>
<evidence type="ECO:0000256" key="5">
    <source>
        <dbReference type="ARBA" id="ARBA00023136"/>
    </source>
</evidence>
<dbReference type="CDD" id="cd06173">
    <property type="entry name" value="MFS_MefA_like"/>
    <property type="match status" value="1"/>
</dbReference>
<dbReference type="Pfam" id="PF07690">
    <property type="entry name" value="MFS_1"/>
    <property type="match status" value="1"/>
</dbReference>
<dbReference type="STRING" id="1299998.AUL39_04045"/>
<name>A0A124EH46_TRASO</name>
<feature type="transmembrane region" description="Helical" evidence="6">
    <location>
        <begin position="53"/>
        <end position="75"/>
    </location>
</feature>